<gene>
    <name evidence="1" type="ORF">ACFQ4H_30955</name>
</gene>
<protein>
    <submittedName>
        <fullName evidence="1">Uncharacterized protein</fullName>
    </submittedName>
</protein>
<keyword evidence="2" id="KW-1185">Reference proteome</keyword>
<comment type="caution">
    <text evidence="1">The sequence shown here is derived from an EMBL/GenBank/DDBJ whole genome shotgun (WGS) entry which is preliminary data.</text>
</comment>
<organism evidence="1 2">
    <name type="scientific">Micromonospora sonneratiae</name>
    <dbReference type="NCBI Taxonomy" id="1184706"/>
    <lineage>
        <taxon>Bacteria</taxon>
        <taxon>Bacillati</taxon>
        <taxon>Actinomycetota</taxon>
        <taxon>Actinomycetes</taxon>
        <taxon>Micromonosporales</taxon>
        <taxon>Micromonosporaceae</taxon>
        <taxon>Micromonospora</taxon>
    </lineage>
</organism>
<sequence>HDVYQQEISHAVLSRGGPVLAAGTADIVGDAESGYFGVRIDNHSGHFLPSADSLRIGVTAFGDFSVDFSPETQETYQDRG</sequence>
<feature type="non-terminal residue" evidence="1">
    <location>
        <position position="1"/>
    </location>
</feature>
<evidence type="ECO:0000313" key="1">
    <source>
        <dbReference type="EMBL" id="MFD1325511.1"/>
    </source>
</evidence>
<proteinExistence type="predicted"/>
<dbReference type="RefSeq" id="WP_377577977.1">
    <property type="nucleotide sequence ID" value="NZ_JBHTMP010000081.1"/>
</dbReference>
<evidence type="ECO:0000313" key="2">
    <source>
        <dbReference type="Proteomes" id="UP001597260"/>
    </source>
</evidence>
<reference evidence="2" key="1">
    <citation type="journal article" date="2019" name="Int. J. Syst. Evol. Microbiol.">
        <title>The Global Catalogue of Microorganisms (GCM) 10K type strain sequencing project: providing services to taxonomists for standard genome sequencing and annotation.</title>
        <authorList>
            <consortium name="The Broad Institute Genomics Platform"/>
            <consortium name="The Broad Institute Genome Sequencing Center for Infectious Disease"/>
            <person name="Wu L."/>
            <person name="Ma J."/>
        </authorList>
    </citation>
    <scope>NUCLEOTIDE SEQUENCE [LARGE SCALE GENOMIC DNA]</scope>
    <source>
        <strain evidence="2">JCM 31037</strain>
    </source>
</reference>
<name>A0ABW3YQ48_9ACTN</name>
<dbReference type="EMBL" id="JBHTMP010000081">
    <property type="protein sequence ID" value="MFD1325511.1"/>
    <property type="molecule type" value="Genomic_DNA"/>
</dbReference>
<dbReference type="Proteomes" id="UP001597260">
    <property type="component" value="Unassembled WGS sequence"/>
</dbReference>
<accession>A0ABW3YQ48</accession>